<comment type="similarity">
    <text evidence="1">Belongs to the DNA mismatch repair MutL/HexB family.</text>
</comment>
<dbReference type="AlphaFoldDB" id="A0A0D8XQ12"/>
<dbReference type="PANTHER" id="PTHR10073:SF12">
    <property type="entry name" value="DNA MISMATCH REPAIR PROTEIN MLH1"/>
    <property type="match status" value="1"/>
</dbReference>
<dbReference type="GO" id="GO:0032389">
    <property type="term" value="C:MutLalpha complex"/>
    <property type="evidence" value="ECO:0007669"/>
    <property type="project" value="TreeGrafter"/>
</dbReference>
<dbReference type="SUPFAM" id="SSF55874">
    <property type="entry name" value="ATPase domain of HSP90 chaperone/DNA topoisomerase II/histidine kinase"/>
    <property type="match status" value="1"/>
</dbReference>
<dbReference type="InterPro" id="IPR036890">
    <property type="entry name" value="HATPase_C_sf"/>
</dbReference>
<dbReference type="STRING" id="29172.A0A0D8XQ12"/>
<accession>A0A0D8XQ12</accession>
<dbReference type="GO" id="GO:0030983">
    <property type="term" value="F:mismatched DNA binding"/>
    <property type="evidence" value="ECO:0007669"/>
    <property type="project" value="InterPro"/>
</dbReference>
<dbReference type="GO" id="GO:0016887">
    <property type="term" value="F:ATP hydrolysis activity"/>
    <property type="evidence" value="ECO:0007669"/>
    <property type="project" value="InterPro"/>
</dbReference>
<evidence type="ECO:0000256" key="1">
    <source>
        <dbReference type="ARBA" id="ARBA00006082"/>
    </source>
</evidence>
<evidence type="ECO:0000313" key="2">
    <source>
        <dbReference type="EMBL" id="KJH45879.1"/>
    </source>
</evidence>
<dbReference type="PANTHER" id="PTHR10073">
    <property type="entry name" value="DNA MISMATCH REPAIR PROTEIN MLH, PMS, MUTL"/>
    <property type="match status" value="1"/>
</dbReference>
<sequence>MFCRHGVHNQSDKMGIIQRLPENVVNKIAAGEVVVRAANVVKELVENSLDADATEIIVTIKDGGLGLIQVQDNGKGIHKDDLIMVCERYTTSKLRRLEDLQDMKTYGFRGEALSSISHVAKVSY</sequence>
<dbReference type="OrthoDB" id="10263226at2759"/>
<dbReference type="GO" id="GO:0005524">
    <property type="term" value="F:ATP binding"/>
    <property type="evidence" value="ECO:0007669"/>
    <property type="project" value="InterPro"/>
</dbReference>
<evidence type="ECO:0008006" key="4">
    <source>
        <dbReference type="Google" id="ProtNLM"/>
    </source>
</evidence>
<proteinExistence type="inferred from homology"/>
<reference evidence="3" key="2">
    <citation type="journal article" date="2016" name="Sci. Rep.">
        <title>Dictyocaulus viviparus genome, variome and transcriptome elucidate lungworm biology and support future intervention.</title>
        <authorList>
            <person name="McNulty S.N."/>
            <person name="Strube C."/>
            <person name="Rosa B.A."/>
            <person name="Martin J.C."/>
            <person name="Tyagi R."/>
            <person name="Choi Y.J."/>
            <person name="Wang Q."/>
            <person name="Hallsworth Pepin K."/>
            <person name="Zhang X."/>
            <person name="Ozersky P."/>
            <person name="Wilson R.K."/>
            <person name="Sternberg P.W."/>
            <person name="Gasser R.B."/>
            <person name="Mitreva M."/>
        </authorList>
    </citation>
    <scope>NUCLEOTIDE SEQUENCE [LARGE SCALE GENOMIC DNA]</scope>
    <source>
        <strain evidence="3">HannoverDv2000</strain>
    </source>
</reference>
<organism evidence="2 3">
    <name type="scientific">Dictyocaulus viviparus</name>
    <name type="common">Bovine lungworm</name>
    <dbReference type="NCBI Taxonomy" id="29172"/>
    <lineage>
        <taxon>Eukaryota</taxon>
        <taxon>Metazoa</taxon>
        <taxon>Ecdysozoa</taxon>
        <taxon>Nematoda</taxon>
        <taxon>Chromadorea</taxon>
        <taxon>Rhabditida</taxon>
        <taxon>Rhabditina</taxon>
        <taxon>Rhabditomorpha</taxon>
        <taxon>Strongyloidea</taxon>
        <taxon>Metastrongylidae</taxon>
        <taxon>Dictyocaulus</taxon>
    </lineage>
</organism>
<dbReference type="InterPro" id="IPR014762">
    <property type="entry name" value="DNA_mismatch_repair_CS"/>
</dbReference>
<dbReference type="NCBIfam" id="TIGR00585">
    <property type="entry name" value="mutl"/>
    <property type="match status" value="1"/>
</dbReference>
<gene>
    <name evidence="2" type="ORF">DICVIV_08073</name>
</gene>
<protein>
    <recommendedName>
        <fullName evidence="4">ATPase/histidine kinase/DNA gyrase B/HSP90 domain protein</fullName>
    </recommendedName>
</protein>
<evidence type="ECO:0000313" key="3">
    <source>
        <dbReference type="Proteomes" id="UP000053766"/>
    </source>
</evidence>
<dbReference type="GO" id="GO:0006298">
    <property type="term" value="P:mismatch repair"/>
    <property type="evidence" value="ECO:0007669"/>
    <property type="project" value="InterPro"/>
</dbReference>
<dbReference type="InterPro" id="IPR038973">
    <property type="entry name" value="MutL/Mlh/Pms-like"/>
</dbReference>
<name>A0A0D8XQ12_DICVI</name>
<dbReference type="Gene3D" id="3.30.565.10">
    <property type="entry name" value="Histidine kinase-like ATPase, C-terminal domain"/>
    <property type="match status" value="1"/>
</dbReference>
<dbReference type="Pfam" id="PF13589">
    <property type="entry name" value="HATPase_c_3"/>
    <property type="match status" value="1"/>
</dbReference>
<dbReference type="PROSITE" id="PS00058">
    <property type="entry name" value="DNA_MISMATCH_REPAIR_1"/>
    <property type="match status" value="1"/>
</dbReference>
<dbReference type="EMBL" id="KN716381">
    <property type="protein sequence ID" value="KJH45879.1"/>
    <property type="molecule type" value="Genomic_DNA"/>
</dbReference>
<dbReference type="Proteomes" id="UP000053766">
    <property type="component" value="Unassembled WGS sequence"/>
</dbReference>
<reference evidence="2 3" key="1">
    <citation type="submission" date="2013-11" db="EMBL/GenBank/DDBJ databases">
        <title>Draft genome of the bovine lungworm Dictyocaulus viviparus.</title>
        <authorList>
            <person name="Mitreva M."/>
        </authorList>
    </citation>
    <scope>NUCLEOTIDE SEQUENCE [LARGE SCALE GENOMIC DNA]</scope>
    <source>
        <strain evidence="2 3">HannoverDv2000</strain>
    </source>
</reference>
<keyword evidence="3" id="KW-1185">Reference proteome</keyword>
<dbReference type="InterPro" id="IPR002099">
    <property type="entry name" value="MutL/Mlh/PMS"/>
</dbReference>
<dbReference type="GO" id="GO:0140664">
    <property type="term" value="F:ATP-dependent DNA damage sensor activity"/>
    <property type="evidence" value="ECO:0007669"/>
    <property type="project" value="InterPro"/>
</dbReference>